<dbReference type="KEGG" id="daf:Desaf_2870"/>
<dbReference type="InterPro" id="IPR005358">
    <property type="entry name" value="Puta_zinc/iron-chelating_dom"/>
</dbReference>
<organism evidence="1 2">
    <name type="scientific">Desulfocurvibacter africanus subsp. africanus str. Walvis Bay</name>
    <dbReference type="NCBI Taxonomy" id="690850"/>
    <lineage>
        <taxon>Bacteria</taxon>
        <taxon>Pseudomonadati</taxon>
        <taxon>Thermodesulfobacteriota</taxon>
        <taxon>Desulfovibrionia</taxon>
        <taxon>Desulfovibrionales</taxon>
        <taxon>Desulfovibrionaceae</taxon>
        <taxon>Desulfocurvibacter</taxon>
    </lineage>
</organism>
<evidence type="ECO:0000313" key="2">
    <source>
        <dbReference type="Proteomes" id="UP000007844"/>
    </source>
</evidence>
<proteinExistence type="predicted"/>
<sequence>MAIESRPGTGEPLLGLCLSMVEKYLIRQGWSVRDLWLSGKPEVTTLAQDPAGACELRYPKPTLLTPDQDRSAALAELMSRLAILEGLTPEALSLKVMAEFSRPPLGYNCRMCGLCCTRFRDAWQGLVSVEEVEGWRRAGFTSILRLVSEEKREGRIYYKAWVNPKTGEYFKRCPWLRKMNGGMGCAIHLHKPLKCRTFPYTRDQAEYSGCRAFDHDREGDALAEG</sequence>
<dbReference type="STRING" id="690850.Desaf_2870"/>
<dbReference type="RefSeq" id="WP_014260848.1">
    <property type="nucleotide sequence ID" value="NC_016629.1"/>
</dbReference>
<reference evidence="1 2" key="1">
    <citation type="journal article" date="2011" name="J. Bacteriol.">
        <title>Genome sequence of the mercury-methylating and pleomorphic Desulfovibrio africanus Strain Walvis Bay.</title>
        <authorList>
            <person name="Brown S.D."/>
            <person name="Wall J.D."/>
            <person name="Kucken A.M."/>
            <person name="Gilmour C.C."/>
            <person name="Podar M."/>
            <person name="Brandt C.C."/>
            <person name="Teshima H."/>
            <person name="Detter J.C."/>
            <person name="Han C.S."/>
            <person name="Land M.L."/>
            <person name="Lucas S."/>
            <person name="Han J."/>
            <person name="Pennacchio L."/>
            <person name="Nolan M."/>
            <person name="Pitluck S."/>
            <person name="Woyke T."/>
            <person name="Goodwin L."/>
            <person name="Palumbo A.V."/>
            <person name="Elias D.A."/>
        </authorList>
    </citation>
    <scope>NUCLEOTIDE SEQUENCE [LARGE SCALE GENOMIC DNA]</scope>
    <source>
        <strain evidence="1 2">Walvis Bay</strain>
    </source>
</reference>
<dbReference type="Pfam" id="PF03692">
    <property type="entry name" value="CxxCxxCC"/>
    <property type="match status" value="1"/>
</dbReference>
<dbReference type="AlphaFoldDB" id="F3Z1P7"/>
<protein>
    <submittedName>
        <fullName evidence="1">Uncharacterized protein</fullName>
    </submittedName>
</protein>
<dbReference type="HOGENOM" id="CLU_1228281_0_0_7"/>
<dbReference type="Proteomes" id="UP000007844">
    <property type="component" value="Chromosome"/>
</dbReference>
<dbReference type="EMBL" id="CP003221">
    <property type="protein sequence ID" value="EGJ51182.1"/>
    <property type="molecule type" value="Genomic_DNA"/>
</dbReference>
<gene>
    <name evidence="1" type="ORF">Desaf_2870</name>
</gene>
<name>F3Z1P7_DESAF</name>
<evidence type="ECO:0000313" key="1">
    <source>
        <dbReference type="EMBL" id="EGJ51182.1"/>
    </source>
</evidence>
<accession>F3Z1P7</accession>
<keyword evidence="2" id="KW-1185">Reference proteome</keyword>
<dbReference type="eggNOG" id="COG0727">
    <property type="taxonomic scope" value="Bacteria"/>
</dbReference>